<organism evidence="1 2">
    <name type="scientific">Entomortierella chlamydospora</name>
    <dbReference type="NCBI Taxonomy" id="101097"/>
    <lineage>
        <taxon>Eukaryota</taxon>
        <taxon>Fungi</taxon>
        <taxon>Fungi incertae sedis</taxon>
        <taxon>Mucoromycota</taxon>
        <taxon>Mortierellomycotina</taxon>
        <taxon>Mortierellomycetes</taxon>
        <taxon>Mortierellales</taxon>
        <taxon>Mortierellaceae</taxon>
        <taxon>Entomortierella</taxon>
    </lineage>
</organism>
<reference evidence="1" key="1">
    <citation type="journal article" date="2020" name="Fungal Divers.">
        <title>Resolving the Mortierellaceae phylogeny through synthesis of multi-gene phylogenetics and phylogenomics.</title>
        <authorList>
            <person name="Vandepol N."/>
            <person name="Liber J."/>
            <person name="Desiro A."/>
            <person name="Na H."/>
            <person name="Kennedy M."/>
            <person name="Barry K."/>
            <person name="Grigoriev I.V."/>
            <person name="Miller A.N."/>
            <person name="O'Donnell K."/>
            <person name="Stajich J.E."/>
            <person name="Bonito G."/>
        </authorList>
    </citation>
    <scope>NUCLEOTIDE SEQUENCE</scope>
    <source>
        <strain evidence="1">NRRL 2769</strain>
    </source>
</reference>
<gene>
    <name evidence="1" type="ORF">BGZ80_001093</name>
</gene>
<evidence type="ECO:0000313" key="2">
    <source>
        <dbReference type="Proteomes" id="UP000703661"/>
    </source>
</evidence>
<dbReference type="Proteomes" id="UP000703661">
    <property type="component" value="Unassembled WGS sequence"/>
</dbReference>
<protein>
    <submittedName>
        <fullName evidence="1">Uncharacterized protein</fullName>
    </submittedName>
</protein>
<comment type="caution">
    <text evidence="1">The sequence shown here is derived from an EMBL/GenBank/DDBJ whole genome shotgun (WGS) entry which is preliminary data.</text>
</comment>
<feature type="non-terminal residue" evidence="1">
    <location>
        <position position="1"/>
    </location>
</feature>
<sequence length="52" mass="5729">KFSVMAPFSNDDIEGIATSFKEMVVVVDAVEEVEEGGVVEDEYRDADQDSMV</sequence>
<evidence type="ECO:0000313" key="1">
    <source>
        <dbReference type="EMBL" id="KAG0010908.1"/>
    </source>
</evidence>
<proteinExistence type="predicted"/>
<keyword evidence="2" id="KW-1185">Reference proteome</keyword>
<dbReference type="EMBL" id="JAAAID010001244">
    <property type="protein sequence ID" value="KAG0010908.1"/>
    <property type="molecule type" value="Genomic_DNA"/>
</dbReference>
<dbReference type="AlphaFoldDB" id="A0A9P6SY52"/>
<name>A0A9P6SY52_9FUNG</name>
<accession>A0A9P6SY52</accession>